<organism evidence="3 4">
    <name type="scientific">Corynebacterium rouxii</name>
    <dbReference type="NCBI Taxonomy" id="2719119"/>
    <lineage>
        <taxon>Bacteria</taxon>
        <taxon>Bacillati</taxon>
        <taxon>Actinomycetota</taxon>
        <taxon>Actinomycetes</taxon>
        <taxon>Mycobacteriales</taxon>
        <taxon>Corynebacteriaceae</taxon>
        <taxon>Corynebacterium</taxon>
    </lineage>
</organism>
<dbReference type="Pfam" id="PF08346">
    <property type="entry name" value="AntA"/>
    <property type="match status" value="1"/>
</dbReference>
<dbReference type="AlphaFoldDB" id="A0A6I8MC79"/>
<reference evidence="3 4" key="1">
    <citation type="submission" date="2019-11" db="EMBL/GenBank/DDBJ databases">
        <authorList>
            <person name="Brisse S."/>
        </authorList>
    </citation>
    <scope>NUCLEOTIDE SEQUENCE [LARGE SCALE GENOMIC DNA]</scope>
    <source>
        <strain evidence="3">FRC0190</strain>
    </source>
</reference>
<feature type="domain" description="AntA/AntB antirepressor" evidence="2">
    <location>
        <begin position="16"/>
        <end position="88"/>
    </location>
</feature>
<evidence type="ECO:0000313" key="3">
    <source>
        <dbReference type="EMBL" id="VZH85349.1"/>
    </source>
</evidence>
<evidence type="ECO:0000313" key="4">
    <source>
        <dbReference type="Proteomes" id="UP000423525"/>
    </source>
</evidence>
<evidence type="ECO:0000259" key="2">
    <source>
        <dbReference type="Pfam" id="PF08346"/>
    </source>
</evidence>
<protein>
    <recommendedName>
        <fullName evidence="2">AntA/AntB antirepressor domain-containing protein</fullName>
    </recommendedName>
</protein>
<proteinExistence type="predicted"/>
<dbReference type="Proteomes" id="UP000423525">
    <property type="component" value="Chromosome"/>
</dbReference>
<gene>
    <name evidence="3" type="ORF">FRC0190_01313</name>
</gene>
<accession>A0A6I8MC79</accession>
<dbReference type="RefSeq" id="WP_155872936.1">
    <property type="nucleotide sequence ID" value="NZ_LR738855.1"/>
</dbReference>
<name>A0A6I8MC79_9CORY</name>
<dbReference type="EMBL" id="LR738855">
    <property type="protein sequence ID" value="VZH85349.1"/>
    <property type="molecule type" value="Genomic_DNA"/>
</dbReference>
<feature type="region of interest" description="Disordered" evidence="1">
    <location>
        <begin position="187"/>
        <end position="210"/>
    </location>
</feature>
<evidence type="ECO:0000256" key="1">
    <source>
        <dbReference type="SAM" id="MobiDB-lite"/>
    </source>
</evidence>
<dbReference type="InterPro" id="IPR013557">
    <property type="entry name" value="AntA/B_antirep"/>
</dbReference>
<dbReference type="KEGG" id="crf:FRC0190_01313"/>
<sequence length="276" mass="31705">MSDLIPLANKDGIQAVMGRDLHQFLEVRRDYTNWMKQMIGYGFTEGLDFELIKEKVAGHAGSPNLANTRHNHIISLDMAKEISMIQRTDKGKQARQYFIECEKKARAPKINGAELTRLELIQIAMNAETERLALEAKNEKLEEFQRNIHAGNGITLTDFSKKYFGDVPARKFFEHLYTNKYIIDQRGSHPTKYGSRRRGPDHGKPTAKGRQWLYSHDHGEYGGKRRLRTRVRPEREIDLRDQLMKDGLPINANALTSSGHFTQHTLDGRFQIDDAA</sequence>